<comment type="caution">
    <text evidence="9">The sequence shown here is derived from an EMBL/GenBank/DDBJ whole genome shotgun (WGS) entry which is preliminary data.</text>
</comment>
<reference evidence="9 10" key="1">
    <citation type="journal article" date="2012" name="Genome Biol.">
        <title>Sequencing three crocodilian genomes to illuminate the evolution of archosaurs and amniotes.</title>
        <authorList>
            <person name="St John J.A."/>
            <person name="Braun E.L."/>
            <person name="Isberg S.R."/>
            <person name="Miles L.G."/>
            <person name="Chong A.Y."/>
            <person name="Gongora J."/>
            <person name="Dalzell P."/>
            <person name="Moran C."/>
            <person name="Bed'hom B."/>
            <person name="Abzhanov A."/>
            <person name="Burgess S.C."/>
            <person name="Cooksey A.M."/>
            <person name="Castoe T.A."/>
            <person name="Crawford N.G."/>
            <person name="Densmore L.D."/>
            <person name="Drew J.C."/>
            <person name="Edwards S.V."/>
            <person name="Faircloth B.C."/>
            <person name="Fujita M.K."/>
            <person name="Greenwold M.J."/>
            <person name="Hoffmann F.G."/>
            <person name="Howard J.M."/>
            <person name="Iguchi T."/>
            <person name="Janes D.E."/>
            <person name="Khan S.Y."/>
            <person name="Kohno S."/>
            <person name="de Koning A.J."/>
            <person name="Lance S.L."/>
            <person name="McCarthy F.M."/>
            <person name="McCormack J.E."/>
            <person name="Merchant M.E."/>
            <person name="Peterson D.G."/>
            <person name="Pollock D.D."/>
            <person name="Pourmand N."/>
            <person name="Raney B.J."/>
            <person name="Roessler K.A."/>
            <person name="Sanford J.R."/>
            <person name="Sawyer R.H."/>
            <person name="Schmidt C.J."/>
            <person name="Triplett E.W."/>
            <person name="Tuberville T.D."/>
            <person name="Venegas-Anaya M."/>
            <person name="Howard J.T."/>
            <person name="Jarvis E.D."/>
            <person name="Guillette L.J.Jr."/>
            <person name="Glenn T.C."/>
            <person name="Green R.E."/>
            <person name="Ray D.A."/>
        </authorList>
    </citation>
    <scope>NUCLEOTIDE SEQUENCE [LARGE SCALE GENOMIC DNA]</scope>
    <source>
        <strain evidence="9">KSC_2009_1</strain>
    </source>
</reference>
<evidence type="ECO:0000256" key="8">
    <source>
        <dbReference type="SAM" id="MobiDB-lite"/>
    </source>
</evidence>
<evidence type="ECO:0000256" key="4">
    <source>
        <dbReference type="ARBA" id="ARBA00016395"/>
    </source>
</evidence>
<evidence type="ECO:0000256" key="5">
    <source>
        <dbReference type="ARBA" id="ARBA00022454"/>
    </source>
</evidence>
<keyword evidence="10" id="KW-1185">Reference proteome</keyword>
<dbReference type="PANTHER" id="PTHR14582:SF1">
    <property type="entry name" value="CENTROMERE PROTEIN O"/>
    <property type="match status" value="1"/>
</dbReference>
<evidence type="ECO:0000256" key="1">
    <source>
        <dbReference type="ARBA" id="ARBA00004123"/>
    </source>
</evidence>
<proteinExistence type="inferred from homology"/>
<organism evidence="9 10">
    <name type="scientific">Alligator mississippiensis</name>
    <name type="common">American alligator</name>
    <dbReference type="NCBI Taxonomy" id="8496"/>
    <lineage>
        <taxon>Eukaryota</taxon>
        <taxon>Metazoa</taxon>
        <taxon>Chordata</taxon>
        <taxon>Craniata</taxon>
        <taxon>Vertebrata</taxon>
        <taxon>Euteleostomi</taxon>
        <taxon>Archelosauria</taxon>
        <taxon>Archosauria</taxon>
        <taxon>Crocodylia</taxon>
        <taxon>Alligatoridae</taxon>
        <taxon>Alligatorinae</taxon>
        <taxon>Alligator</taxon>
    </lineage>
</organism>
<feature type="region of interest" description="Disordered" evidence="8">
    <location>
        <begin position="63"/>
        <end position="83"/>
    </location>
</feature>
<dbReference type="eggNOG" id="ENOG502RY72">
    <property type="taxonomic scope" value="Eukaryota"/>
</dbReference>
<dbReference type="CDD" id="cd23835">
    <property type="entry name" value="DRWD-N_CENP-O"/>
    <property type="match status" value="1"/>
</dbReference>
<keyword evidence="5" id="KW-0158">Chromosome</keyword>
<accession>A0A151P1B4</accession>
<dbReference type="AlphaFoldDB" id="A0A151P1B4"/>
<dbReference type="CDD" id="cd23836">
    <property type="entry name" value="DRWD-C_CENP-O"/>
    <property type="match status" value="1"/>
</dbReference>
<comment type="similarity">
    <text evidence="3">Belongs to the CENP-O/MCM21 family.</text>
</comment>
<evidence type="ECO:0000256" key="7">
    <source>
        <dbReference type="ARBA" id="ARBA00023328"/>
    </source>
</evidence>
<name>A0A151P1B4_ALLMI</name>
<dbReference type="GO" id="GO:0031511">
    <property type="term" value="C:Mis6-Sim4 complex"/>
    <property type="evidence" value="ECO:0007669"/>
    <property type="project" value="TreeGrafter"/>
</dbReference>
<dbReference type="InterPro" id="IPR018464">
    <property type="entry name" value="CENP-O"/>
</dbReference>
<dbReference type="EMBL" id="AKHW03001328">
    <property type="protein sequence ID" value="KYO42878.1"/>
    <property type="molecule type" value="Genomic_DNA"/>
</dbReference>
<gene>
    <name evidence="9" type="primary">CENPO</name>
    <name evidence="9" type="ORF">Y1Q_0016650</name>
</gene>
<sequence>MAEAAAGNPEEGVLSRLEKLEARARALALKQEEAEQQQRQEVARLRARIRQLRRRRDELKGKVSLQQAALGRREEATSSGAEPVPTARVQERALLQWKVETVEAMLRVFYLTGISGKLTERGVCFCLSTAYDGNYLDSYYLDIVITQPVRIHRHSVPIFIPLKRIAAKYLQTDVRCFLATLSAHLNAYVGRKYQADYLQKHFSAFLGGHWQKNSLYNMLAFNYDVTTESSTFPFRVKLLYGDLDRSLPTEASVSCKEDVPASLLEKAATHSSLFMNMALHKAFDTFRKAAETPDNTEGTVPHWAGQETFLTAGMGHLRFSKSQATWMREIGTSEHQAPGLCHGQLYLAPEH</sequence>
<keyword evidence="6" id="KW-0539">Nucleus</keyword>
<protein>
    <recommendedName>
        <fullName evidence="4">Centromere protein O</fullName>
    </recommendedName>
</protein>
<evidence type="ECO:0000313" key="10">
    <source>
        <dbReference type="Proteomes" id="UP000050525"/>
    </source>
</evidence>
<evidence type="ECO:0000256" key="6">
    <source>
        <dbReference type="ARBA" id="ARBA00023242"/>
    </source>
</evidence>
<evidence type="ECO:0000256" key="2">
    <source>
        <dbReference type="ARBA" id="ARBA00004584"/>
    </source>
</evidence>
<dbReference type="Proteomes" id="UP000050525">
    <property type="component" value="Unassembled WGS sequence"/>
</dbReference>
<evidence type="ECO:0000256" key="3">
    <source>
        <dbReference type="ARBA" id="ARBA00007321"/>
    </source>
</evidence>
<dbReference type="GO" id="GO:0005634">
    <property type="term" value="C:nucleus"/>
    <property type="evidence" value="ECO:0007669"/>
    <property type="project" value="UniProtKB-SubCell"/>
</dbReference>
<evidence type="ECO:0000313" key="9">
    <source>
        <dbReference type="EMBL" id="KYO42878.1"/>
    </source>
</evidence>
<dbReference type="PANTHER" id="PTHR14582">
    <property type="entry name" value="INNER KINETOCHORE SUBUNIT MAL2"/>
    <property type="match status" value="1"/>
</dbReference>
<dbReference type="Pfam" id="PF09496">
    <property type="entry name" value="CENP-O"/>
    <property type="match status" value="1"/>
</dbReference>
<comment type="subcellular location">
    <subcellularLocation>
        <location evidence="2">Chromosome</location>
        <location evidence="2">Centromere</location>
    </subcellularLocation>
    <subcellularLocation>
        <location evidence="1">Nucleus</location>
    </subcellularLocation>
</comment>
<keyword evidence="7" id="KW-0137">Centromere</keyword>